<gene>
    <name evidence="2" type="ORF">B0I33_103553</name>
</gene>
<feature type="transmembrane region" description="Helical" evidence="1">
    <location>
        <begin position="245"/>
        <end position="262"/>
    </location>
</feature>
<feature type="transmembrane region" description="Helical" evidence="1">
    <location>
        <begin position="322"/>
        <end position="341"/>
    </location>
</feature>
<dbReference type="EMBL" id="PVNH01000003">
    <property type="protein sequence ID" value="PRX49516.1"/>
    <property type="molecule type" value="Genomic_DNA"/>
</dbReference>
<name>A0A2T0LZG7_9PSEU</name>
<feature type="transmembrane region" description="Helical" evidence="1">
    <location>
        <begin position="294"/>
        <end position="315"/>
    </location>
</feature>
<evidence type="ECO:0000313" key="2">
    <source>
        <dbReference type="EMBL" id="PRX49516.1"/>
    </source>
</evidence>
<feature type="transmembrane region" description="Helical" evidence="1">
    <location>
        <begin position="145"/>
        <end position="167"/>
    </location>
</feature>
<dbReference type="OrthoDB" id="3946755at2"/>
<protein>
    <recommendedName>
        <fullName evidence="4">Dolichyl-phosphate-mannose-protein mannosyltransferase</fullName>
    </recommendedName>
</protein>
<feature type="transmembrane region" description="Helical" evidence="1">
    <location>
        <begin position="220"/>
        <end position="238"/>
    </location>
</feature>
<feature type="transmembrane region" description="Helical" evidence="1">
    <location>
        <begin position="198"/>
        <end position="214"/>
    </location>
</feature>
<evidence type="ECO:0000256" key="1">
    <source>
        <dbReference type="SAM" id="Phobius"/>
    </source>
</evidence>
<feature type="transmembrane region" description="Helical" evidence="1">
    <location>
        <begin position="380"/>
        <end position="398"/>
    </location>
</feature>
<evidence type="ECO:0000313" key="3">
    <source>
        <dbReference type="Proteomes" id="UP000238362"/>
    </source>
</evidence>
<feature type="transmembrane region" description="Helical" evidence="1">
    <location>
        <begin position="117"/>
        <end position="138"/>
    </location>
</feature>
<reference evidence="2 3" key="1">
    <citation type="submission" date="2018-03" db="EMBL/GenBank/DDBJ databases">
        <title>Genomic Encyclopedia of Type Strains, Phase III (KMG-III): the genomes of soil and plant-associated and newly described type strains.</title>
        <authorList>
            <person name="Whitman W."/>
        </authorList>
    </citation>
    <scope>NUCLEOTIDE SEQUENCE [LARGE SCALE GENOMIC DNA]</scope>
    <source>
        <strain evidence="2 3">CGMCC 4.7125</strain>
    </source>
</reference>
<organism evidence="2 3">
    <name type="scientific">Prauserella shujinwangii</name>
    <dbReference type="NCBI Taxonomy" id="1453103"/>
    <lineage>
        <taxon>Bacteria</taxon>
        <taxon>Bacillati</taxon>
        <taxon>Actinomycetota</taxon>
        <taxon>Actinomycetes</taxon>
        <taxon>Pseudonocardiales</taxon>
        <taxon>Pseudonocardiaceae</taxon>
        <taxon>Prauserella</taxon>
    </lineage>
</organism>
<feature type="transmembrane region" description="Helical" evidence="1">
    <location>
        <begin position="353"/>
        <end position="371"/>
    </location>
</feature>
<keyword evidence="3" id="KW-1185">Reference proteome</keyword>
<feature type="transmembrane region" description="Helical" evidence="1">
    <location>
        <begin position="173"/>
        <end position="191"/>
    </location>
</feature>
<dbReference type="RefSeq" id="WP_106178158.1">
    <property type="nucleotide sequence ID" value="NZ_PVNH01000003.1"/>
</dbReference>
<keyword evidence="1" id="KW-1133">Transmembrane helix</keyword>
<comment type="caution">
    <text evidence="2">The sequence shown here is derived from an EMBL/GenBank/DDBJ whole genome shotgun (WGS) entry which is preliminary data.</text>
</comment>
<dbReference type="AlphaFoldDB" id="A0A2T0LZG7"/>
<evidence type="ECO:0008006" key="4">
    <source>
        <dbReference type="Google" id="ProtNLM"/>
    </source>
</evidence>
<keyword evidence="1" id="KW-0472">Membrane</keyword>
<accession>A0A2T0LZG7</accession>
<proteinExistence type="predicted"/>
<dbReference type="Proteomes" id="UP000238362">
    <property type="component" value="Unassembled WGS sequence"/>
</dbReference>
<feature type="transmembrane region" description="Helical" evidence="1">
    <location>
        <begin position="28"/>
        <end position="48"/>
    </location>
</feature>
<keyword evidence="1" id="KW-0812">Transmembrane</keyword>
<sequence length="581" mass="62324">MTASPTLRVLVDPSDVGRPGGEPARRRSVLLAVLSVLTGTAAIGWHGALYGNWIVDDAAITFAYARSFADGLGPVVHPGAEAVEGFSNPTWLLLLALGKLVGLFDHGTLFGVPDYVLFPKGLALLCCAGILTVCYLVARRVTRRPWLVTAATGLVLAAIPSFVIWSFSGLENSLYALTVVALAAVLFLAVLDGRLRTAKVALAAGALAAVAALTRPEGLVYAGAYPLLALVLLRRPLLRPSIRNAALSVAAFALPVGGYYAWRLATFGQWLSSPAVAKSQSLPALSDFARPGELVAYAGAPAVLVVAAVLAMALARPLWWRQAMLALLVPLGLALFAYAVLESDWMEQYRFATPVWVLGALVGSLAVADVFRHSRPRRRAWLAAGLVVAALPSGAAYAESAEEFRANPNISACYVADRLGRNFNAYADILGLREASLLLPDLGGSALTTRLHLVDMAGLGEPRIAEFIRNGDMAGLRDYVFEEVKPTFIHSRWPWASGNGISSDPRIARDYHQLYSYPDDDPPNGDWVRKGAVPDQATLAELRRYARTEVERVERDSRTATYPLRSCGDTLRPGQTTVGQT</sequence>